<organism evidence="3 4">
    <name type="scientific">Phytophthora megakarya</name>
    <dbReference type="NCBI Taxonomy" id="4795"/>
    <lineage>
        <taxon>Eukaryota</taxon>
        <taxon>Sar</taxon>
        <taxon>Stramenopiles</taxon>
        <taxon>Oomycota</taxon>
        <taxon>Peronosporomycetes</taxon>
        <taxon>Peronosporales</taxon>
        <taxon>Peronosporaceae</taxon>
        <taxon>Phytophthora</taxon>
    </lineage>
</organism>
<evidence type="ECO:0000256" key="1">
    <source>
        <dbReference type="ARBA" id="ARBA00023125"/>
    </source>
</evidence>
<keyword evidence="4" id="KW-1185">Reference proteome</keyword>
<protein>
    <submittedName>
        <fullName evidence="3">Pogo transposable element</fullName>
    </submittedName>
</protein>
<name>A0A225V3U5_9STRA</name>
<evidence type="ECO:0000313" key="3">
    <source>
        <dbReference type="EMBL" id="OWY99991.1"/>
    </source>
</evidence>
<evidence type="ECO:0000259" key="2">
    <source>
        <dbReference type="PROSITE" id="PS51253"/>
    </source>
</evidence>
<dbReference type="PROSITE" id="PS51253">
    <property type="entry name" value="HTH_CENPB"/>
    <property type="match status" value="1"/>
</dbReference>
<proteinExistence type="predicted"/>
<dbReference type="Proteomes" id="UP000198211">
    <property type="component" value="Unassembled WGS sequence"/>
</dbReference>
<dbReference type="OrthoDB" id="111528at2759"/>
<dbReference type="AlphaFoldDB" id="A0A225V3U5"/>
<accession>A0A225V3U5</accession>
<feature type="domain" description="HTH CENPB-type" evidence="2">
    <location>
        <begin position="1"/>
        <end position="38"/>
    </location>
</feature>
<dbReference type="STRING" id="4795.A0A225V3U5"/>
<dbReference type="EMBL" id="NBNE01007988">
    <property type="protein sequence ID" value="OWY99991.1"/>
    <property type="molecule type" value="Genomic_DNA"/>
</dbReference>
<comment type="caution">
    <text evidence="3">The sequence shown here is derived from an EMBL/GenBank/DDBJ whole genome shotgun (WGS) entry which is preliminary data.</text>
</comment>
<keyword evidence="1" id="KW-0238">DNA-binding</keyword>
<evidence type="ECO:0000313" key="4">
    <source>
        <dbReference type="Proteomes" id="UP000198211"/>
    </source>
</evidence>
<dbReference type="InterPro" id="IPR006600">
    <property type="entry name" value="HTH_CenpB_DNA-bd_dom"/>
</dbReference>
<sequence>MIAHWATIWVAEHAGTALQVSNGWIQSFMERNGLVLRRATSKSKLTQKAIVERGVKFIEHVQQLIKEYDIQYSNIYNMDETAVFLDHNRNTTLDVRGAKDVHVKSFGLEKNRFTAVFAASASGK</sequence>
<reference evidence="4" key="1">
    <citation type="submission" date="2017-03" db="EMBL/GenBank/DDBJ databases">
        <title>Phytopthora megakarya and P. palmivora, two closely related causual agents of cacao black pod achieved similar genome size and gene model numbers by different mechanisms.</title>
        <authorList>
            <person name="Ali S."/>
            <person name="Shao J."/>
            <person name="Larry D.J."/>
            <person name="Kronmiller B."/>
            <person name="Shen D."/>
            <person name="Strem M.D."/>
            <person name="Melnick R.L."/>
            <person name="Guiltinan M.J."/>
            <person name="Tyler B.M."/>
            <person name="Meinhardt L.W."/>
            <person name="Bailey B.A."/>
        </authorList>
    </citation>
    <scope>NUCLEOTIDE SEQUENCE [LARGE SCALE GENOMIC DNA]</scope>
    <source>
        <strain evidence="4">zdho120</strain>
    </source>
</reference>
<dbReference type="GO" id="GO:0003677">
    <property type="term" value="F:DNA binding"/>
    <property type="evidence" value="ECO:0007669"/>
    <property type="project" value="UniProtKB-KW"/>
</dbReference>
<gene>
    <name evidence="3" type="ORF">PHMEG_00028913</name>
</gene>